<sequence length="195" mass="22801">MAAVMRSSSTRKSWRPRFAPPDPQPSQRQCDHPGCPHGAEYRAPQARDRLNDYYWFCLDHVREYNSAWNYYAGMGPEEIEAETRRDTTWQRPTWPLGMQGNSRRFTFTVHDPFDLMDKEAEDRHVKARMPPTPEEEAMKVLELSGSITFDMLKARYKELVKRHHPDANNGDKQAEERFKRINHAYNTLRASMAAG</sequence>
<gene>
    <name evidence="4" type="ORF">CU669_03100</name>
</gene>
<reference evidence="4 5" key="1">
    <citation type="submission" date="2017-11" db="EMBL/GenBank/DDBJ databases">
        <title>Draft genome sequence of magnetotactic bacterium Magnetospirillum kuznetsovii LBB-42.</title>
        <authorList>
            <person name="Grouzdev D.S."/>
            <person name="Rysina M.S."/>
            <person name="Baslerov R.V."/>
            <person name="Koziaeva V."/>
        </authorList>
    </citation>
    <scope>NUCLEOTIDE SEQUENCE [LARGE SCALE GENOMIC DNA]</scope>
    <source>
        <strain evidence="4 5">LBB-42</strain>
    </source>
</reference>
<dbReference type="PANTHER" id="PTHR44145">
    <property type="entry name" value="DNAJ HOMOLOG SUBFAMILY A MEMBER 3, MITOCHONDRIAL"/>
    <property type="match status" value="1"/>
</dbReference>
<proteinExistence type="predicted"/>
<dbReference type="PRINTS" id="PR00625">
    <property type="entry name" value="JDOMAIN"/>
</dbReference>
<dbReference type="InterPro" id="IPR036869">
    <property type="entry name" value="J_dom_sf"/>
</dbReference>
<accession>A0A364P1G0</accession>
<dbReference type="OrthoDB" id="9786294at2"/>
<dbReference type="PROSITE" id="PS50076">
    <property type="entry name" value="DNAJ_2"/>
    <property type="match status" value="1"/>
</dbReference>
<protein>
    <submittedName>
        <fullName evidence="4">Molecular chaperone DnaJ</fullName>
    </submittedName>
</protein>
<feature type="domain" description="J" evidence="3">
    <location>
        <begin position="136"/>
        <end position="193"/>
    </location>
</feature>
<dbReference type="Proteomes" id="UP000251075">
    <property type="component" value="Unassembled WGS sequence"/>
</dbReference>
<dbReference type="InterPro" id="IPR001623">
    <property type="entry name" value="DnaJ_domain"/>
</dbReference>
<dbReference type="SUPFAM" id="SSF46565">
    <property type="entry name" value="Chaperone J-domain"/>
    <property type="match status" value="1"/>
</dbReference>
<keyword evidence="5" id="KW-1185">Reference proteome</keyword>
<dbReference type="PANTHER" id="PTHR44145:SF3">
    <property type="entry name" value="DNAJ HOMOLOG SUBFAMILY A MEMBER 3, MITOCHONDRIAL"/>
    <property type="match status" value="1"/>
</dbReference>
<organism evidence="4 5">
    <name type="scientific">Paramagnetospirillum kuznetsovii</name>
    <dbReference type="NCBI Taxonomy" id="2053833"/>
    <lineage>
        <taxon>Bacteria</taxon>
        <taxon>Pseudomonadati</taxon>
        <taxon>Pseudomonadota</taxon>
        <taxon>Alphaproteobacteria</taxon>
        <taxon>Rhodospirillales</taxon>
        <taxon>Magnetospirillaceae</taxon>
        <taxon>Paramagnetospirillum</taxon>
    </lineage>
</organism>
<dbReference type="AlphaFoldDB" id="A0A364P1G0"/>
<evidence type="ECO:0000256" key="2">
    <source>
        <dbReference type="SAM" id="MobiDB-lite"/>
    </source>
</evidence>
<dbReference type="CDD" id="cd06257">
    <property type="entry name" value="DnaJ"/>
    <property type="match status" value="1"/>
</dbReference>
<feature type="compositionally biased region" description="Polar residues" evidence="2">
    <location>
        <begin position="1"/>
        <end position="11"/>
    </location>
</feature>
<dbReference type="EMBL" id="PGTO01000002">
    <property type="protein sequence ID" value="RAU23164.1"/>
    <property type="molecule type" value="Genomic_DNA"/>
</dbReference>
<dbReference type="Pfam" id="PF00226">
    <property type="entry name" value="DnaJ"/>
    <property type="match status" value="1"/>
</dbReference>
<dbReference type="Gene3D" id="1.10.287.110">
    <property type="entry name" value="DnaJ domain"/>
    <property type="match status" value="1"/>
</dbReference>
<comment type="caution">
    <text evidence="4">The sequence shown here is derived from an EMBL/GenBank/DDBJ whole genome shotgun (WGS) entry which is preliminary data.</text>
</comment>
<evidence type="ECO:0000313" key="5">
    <source>
        <dbReference type="Proteomes" id="UP000251075"/>
    </source>
</evidence>
<feature type="region of interest" description="Disordered" evidence="2">
    <location>
        <begin position="1"/>
        <end position="37"/>
    </location>
</feature>
<evidence type="ECO:0000256" key="1">
    <source>
        <dbReference type="ARBA" id="ARBA00023186"/>
    </source>
</evidence>
<evidence type="ECO:0000259" key="3">
    <source>
        <dbReference type="PROSITE" id="PS50076"/>
    </source>
</evidence>
<keyword evidence="1" id="KW-0143">Chaperone</keyword>
<name>A0A364P1G0_9PROT</name>
<evidence type="ECO:0000313" key="4">
    <source>
        <dbReference type="EMBL" id="RAU23164.1"/>
    </source>
</evidence>
<dbReference type="InterPro" id="IPR051938">
    <property type="entry name" value="Apopto_cytoskel_mod"/>
</dbReference>
<dbReference type="SMART" id="SM00271">
    <property type="entry name" value="DnaJ"/>
    <property type="match status" value="1"/>
</dbReference>